<reference evidence="2 3" key="1">
    <citation type="submission" date="2017-07" db="EMBL/GenBank/DDBJ databases">
        <authorList>
            <person name="Talla V."/>
            <person name="Backstrom N."/>
        </authorList>
    </citation>
    <scope>NUCLEOTIDE SEQUENCE [LARGE SCALE GENOMIC DNA]</scope>
</reference>
<feature type="compositionally biased region" description="Basic and acidic residues" evidence="1">
    <location>
        <begin position="1"/>
        <end position="12"/>
    </location>
</feature>
<evidence type="ECO:0000256" key="1">
    <source>
        <dbReference type="SAM" id="MobiDB-lite"/>
    </source>
</evidence>
<feature type="compositionally biased region" description="Gly residues" evidence="1">
    <location>
        <begin position="81"/>
        <end position="93"/>
    </location>
</feature>
<keyword evidence="3" id="KW-1185">Reference proteome</keyword>
<feature type="region of interest" description="Disordered" evidence="1">
    <location>
        <begin position="1"/>
        <end position="31"/>
    </location>
</feature>
<dbReference type="Proteomes" id="UP000324832">
    <property type="component" value="Unassembled WGS sequence"/>
</dbReference>
<gene>
    <name evidence="2" type="ORF">LSINAPIS_LOCUS10817</name>
</gene>
<feature type="region of interest" description="Disordered" evidence="1">
    <location>
        <begin position="67"/>
        <end position="93"/>
    </location>
</feature>
<dbReference type="EMBL" id="FZQP02004446">
    <property type="protein sequence ID" value="VVD00111.1"/>
    <property type="molecule type" value="Genomic_DNA"/>
</dbReference>
<protein>
    <submittedName>
        <fullName evidence="2">Uncharacterized protein</fullName>
    </submittedName>
</protein>
<sequence>MVTYRQERKERTGGASPPCAREPARSARKKPFTKQIDRYLSPILPTRLRLIHLLGYTSGWGVGVEVGSAQTGSSGAARVGGSSGGPGAGGQVA</sequence>
<dbReference type="AlphaFoldDB" id="A0A5E4QQY2"/>
<evidence type="ECO:0000313" key="3">
    <source>
        <dbReference type="Proteomes" id="UP000324832"/>
    </source>
</evidence>
<name>A0A5E4QQY2_9NEOP</name>
<accession>A0A5E4QQY2</accession>
<evidence type="ECO:0000313" key="2">
    <source>
        <dbReference type="EMBL" id="VVD00111.1"/>
    </source>
</evidence>
<proteinExistence type="predicted"/>
<organism evidence="2 3">
    <name type="scientific">Leptidea sinapis</name>
    <dbReference type="NCBI Taxonomy" id="189913"/>
    <lineage>
        <taxon>Eukaryota</taxon>
        <taxon>Metazoa</taxon>
        <taxon>Ecdysozoa</taxon>
        <taxon>Arthropoda</taxon>
        <taxon>Hexapoda</taxon>
        <taxon>Insecta</taxon>
        <taxon>Pterygota</taxon>
        <taxon>Neoptera</taxon>
        <taxon>Endopterygota</taxon>
        <taxon>Lepidoptera</taxon>
        <taxon>Glossata</taxon>
        <taxon>Ditrysia</taxon>
        <taxon>Papilionoidea</taxon>
        <taxon>Pieridae</taxon>
        <taxon>Dismorphiinae</taxon>
        <taxon>Leptidea</taxon>
    </lineage>
</organism>